<feature type="region of interest" description="Disordered" evidence="1">
    <location>
        <begin position="1"/>
        <end position="22"/>
    </location>
</feature>
<protein>
    <submittedName>
        <fullName evidence="2">Uncharacterized protein</fullName>
    </submittedName>
</protein>
<reference evidence="2" key="1">
    <citation type="submission" date="2022-08" db="EMBL/GenBank/DDBJ databases">
        <title>A Global Phylogenomic Analysis of the Shiitake Genus Lentinula.</title>
        <authorList>
            <consortium name="DOE Joint Genome Institute"/>
            <person name="Sierra-Patev S."/>
            <person name="Min B."/>
            <person name="Naranjo-Ortiz M."/>
            <person name="Looney B."/>
            <person name="Konkel Z."/>
            <person name="Slot J.C."/>
            <person name="Sakamoto Y."/>
            <person name="Steenwyk J.L."/>
            <person name="Rokas A."/>
            <person name="Carro J."/>
            <person name="Camarero S."/>
            <person name="Ferreira P."/>
            <person name="Molpeceres G."/>
            <person name="Ruiz-Duenas F.J."/>
            <person name="Serrano A."/>
            <person name="Henrissat B."/>
            <person name="Drula E."/>
            <person name="Hughes K.W."/>
            <person name="Mata J.L."/>
            <person name="Ishikawa N.K."/>
            <person name="Vargas-Isla R."/>
            <person name="Ushijima S."/>
            <person name="Smith C.A."/>
            <person name="Ahrendt S."/>
            <person name="Andreopoulos W."/>
            <person name="He G."/>
            <person name="Labutti K."/>
            <person name="Lipzen A."/>
            <person name="Ng V."/>
            <person name="Riley R."/>
            <person name="Sandor L."/>
            <person name="Barry K."/>
            <person name="Martinez A.T."/>
            <person name="Xiao Y."/>
            <person name="Gibbons J.G."/>
            <person name="Terashima K."/>
            <person name="Grigoriev I.V."/>
            <person name="Hibbett D.S."/>
        </authorList>
    </citation>
    <scope>NUCLEOTIDE SEQUENCE</scope>
    <source>
        <strain evidence="2">RHP3577 ss4</strain>
    </source>
</reference>
<evidence type="ECO:0000313" key="3">
    <source>
        <dbReference type="Proteomes" id="UP001150217"/>
    </source>
</evidence>
<keyword evidence="3" id="KW-1185">Reference proteome</keyword>
<evidence type="ECO:0000256" key="1">
    <source>
        <dbReference type="SAM" id="MobiDB-lite"/>
    </source>
</evidence>
<dbReference type="EMBL" id="JANVFT010000149">
    <property type="protein sequence ID" value="KAJ4463951.1"/>
    <property type="molecule type" value="Genomic_DNA"/>
</dbReference>
<sequence length="485" mass="55915">MSQSQTDFPKDQTIDPNSTVQTEEEYDLEPLKSLNIGHRIHWYMLNPKWDEIKKALTLLPTLRPFYKIANNQNIRQRRDEALRIAAVGLKHSSLGSIYSQGYIQLNYALLQLQQAAKSSFRLTGKRLPDLPYWGDFGEEHFLTRLADIHDFKTNKLRNNSELAEEHIRLFGEIVEAANQDIPLPMESISNAVLFNFGKNVAEAPDPGNDLSSNEDNSKDERPSRSHPRLKRQILVATSIGAGWSEEQFDKRFKQDTIPTWDSDTNTIVCWIKRVNDLAKKSWKLCKQLGSIVPRRLEGSAQYWYYSLPLSHCDHLETDWELLRDEIAAYYMNRCWMETMRQKANCVSYREAGHPQETPNSEIISEIMEGAPANWSTILLTKDYDTVLDFQTAIKFYEDSLLELELMITIVLIIRNTSITVLILSEFVLTSHCQYSLGMIPISLKEEHQKIRELVQFVIAVVTCIGIMSVSTASRKWLVHVYVKPQ</sequence>
<evidence type="ECO:0000313" key="2">
    <source>
        <dbReference type="EMBL" id="KAJ4463951.1"/>
    </source>
</evidence>
<name>A0ABQ8UWJ9_9AGAR</name>
<dbReference type="Proteomes" id="UP001150217">
    <property type="component" value="Unassembled WGS sequence"/>
</dbReference>
<organism evidence="2 3">
    <name type="scientific">Lentinula lateritia</name>
    <dbReference type="NCBI Taxonomy" id="40482"/>
    <lineage>
        <taxon>Eukaryota</taxon>
        <taxon>Fungi</taxon>
        <taxon>Dikarya</taxon>
        <taxon>Basidiomycota</taxon>
        <taxon>Agaricomycotina</taxon>
        <taxon>Agaricomycetes</taxon>
        <taxon>Agaricomycetidae</taxon>
        <taxon>Agaricales</taxon>
        <taxon>Marasmiineae</taxon>
        <taxon>Omphalotaceae</taxon>
        <taxon>Lentinula</taxon>
    </lineage>
</organism>
<feature type="region of interest" description="Disordered" evidence="1">
    <location>
        <begin position="204"/>
        <end position="227"/>
    </location>
</feature>
<accession>A0ABQ8UWJ9</accession>
<proteinExistence type="predicted"/>
<comment type="caution">
    <text evidence="2">The sequence shown here is derived from an EMBL/GenBank/DDBJ whole genome shotgun (WGS) entry which is preliminary data.</text>
</comment>
<gene>
    <name evidence="2" type="ORF">C8R41DRAFT_872277</name>
</gene>